<dbReference type="EMBL" id="CP068047">
    <property type="protein sequence ID" value="QQR37173.1"/>
    <property type="molecule type" value="Genomic_DNA"/>
</dbReference>
<organism evidence="2 3">
    <name type="scientific">Devosia oryziradicis</name>
    <dbReference type="NCBI Taxonomy" id="2801335"/>
    <lineage>
        <taxon>Bacteria</taxon>
        <taxon>Pseudomonadati</taxon>
        <taxon>Pseudomonadota</taxon>
        <taxon>Alphaproteobacteria</taxon>
        <taxon>Hyphomicrobiales</taxon>
        <taxon>Devosiaceae</taxon>
        <taxon>Devosia</taxon>
    </lineage>
</organism>
<accession>A0ABX7BYX7</accession>
<evidence type="ECO:0000313" key="3">
    <source>
        <dbReference type="Proteomes" id="UP000595460"/>
    </source>
</evidence>
<keyword evidence="1" id="KW-0472">Membrane</keyword>
<protein>
    <recommendedName>
        <fullName evidence="4">DUF2975 domain-containing protein</fullName>
    </recommendedName>
</protein>
<sequence>MSGNGRRSIFLAFILLASYLWIGSAILAGVSALLHWLVTPPANRPGFDFAIYASVAAIVLLALLVVAAIVASIWFVAIRILIRPANKATLWRHVLTAATAALILLGASVVLVLVAGRSTDGVGQGYLGLMLAVPAAWVLTLPALAVAFYRHCRPLGLEPLFSHD</sequence>
<name>A0ABX7BYX7_9HYPH</name>
<reference evidence="2 3" key="1">
    <citation type="submission" date="2021-01" db="EMBL/GenBank/DDBJ databases">
        <title>Genome seq and assembly of Devosia sp. G19.</title>
        <authorList>
            <person name="Chhetri G."/>
        </authorList>
    </citation>
    <scope>NUCLEOTIDE SEQUENCE [LARGE SCALE GENOMIC DNA]</scope>
    <source>
        <strain evidence="2 3">G19</strain>
    </source>
</reference>
<keyword evidence="3" id="KW-1185">Reference proteome</keyword>
<feature type="transmembrane region" description="Helical" evidence="1">
    <location>
        <begin position="49"/>
        <end position="82"/>
    </location>
</feature>
<proteinExistence type="predicted"/>
<feature type="transmembrane region" description="Helical" evidence="1">
    <location>
        <begin position="9"/>
        <end position="37"/>
    </location>
</feature>
<evidence type="ECO:0000256" key="1">
    <source>
        <dbReference type="SAM" id="Phobius"/>
    </source>
</evidence>
<keyword evidence="1" id="KW-0812">Transmembrane</keyword>
<gene>
    <name evidence="2" type="ORF">JI749_06060</name>
</gene>
<evidence type="ECO:0008006" key="4">
    <source>
        <dbReference type="Google" id="ProtNLM"/>
    </source>
</evidence>
<dbReference type="RefSeq" id="WP_201660783.1">
    <property type="nucleotide sequence ID" value="NZ_CP068047.1"/>
</dbReference>
<evidence type="ECO:0000313" key="2">
    <source>
        <dbReference type="EMBL" id="QQR37173.1"/>
    </source>
</evidence>
<feature type="transmembrane region" description="Helical" evidence="1">
    <location>
        <begin position="94"/>
        <end position="114"/>
    </location>
</feature>
<feature type="transmembrane region" description="Helical" evidence="1">
    <location>
        <begin position="126"/>
        <end position="149"/>
    </location>
</feature>
<keyword evidence="1" id="KW-1133">Transmembrane helix</keyword>
<dbReference type="Proteomes" id="UP000595460">
    <property type="component" value="Chromosome"/>
</dbReference>